<feature type="compositionally biased region" description="Polar residues" evidence="26">
    <location>
        <begin position="983"/>
        <end position="993"/>
    </location>
</feature>
<dbReference type="eggNOG" id="ENOG502QQQ3">
    <property type="taxonomic scope" value="Eukaryota"/>
</dbReference>
<dbReference type="GO" id="GO:0007399">
    <property type="term" value="P:nervous system development"/>
    <property type="evidence" value="ECO:0007669"/>
    <property type="project" value="TreeGrafter"/>
</dbReference>
<dbReference type="PROSITE" id="PS50835">
    <property type="entry name" value="IG_LIKE"/>
    <property type="match status" value="1"/>
</dbReference>
<dbReference type="FunFam" id="2.60.40.10:FF:000834">
    <property type="entry name" value="Proto-oncogene tyrosine-protein kinase MER"/>
    <property type="match status" value="1"/>
</dbReference>
<dbReference type="GO" id="GO:0043235">
    <property type="term" value="C:receptor complex"/>
    <property type="evidence" value="ECO:0007669"/>
    <property type="project" value="TreeGrafter"/>
</dbReference>
<dbReference type="GO" id="GO:0005524">
    <property type="term" value="F:ATP binding"/>
    <property type="evidence" value="ECO:0007669"/>
    <property type="project" value="UniProtKB-UniRule"/>
</dbReference>
<dbReference type="InterPro" id="IPR001245">
    <property type="entry name" value="Ser-Thr/Tyr_kinase_cat_dom"/>
</dbReference>
<feature type="domain" description="Fibronectin type-III" evidence="30">
    <location>
        <begin position="405"/>
        <end position="502"/>
    </location>
</feature>
<evidence type="ECO:0000256" key="26">
    <source>
        <dbReference type="SAM" id="MobiDB-lite"/>
    </source>
</evidence>
<reference evidence="32" key="1">
    <citation type="journal article" date="2013" name="Science">
        <title>Comparative analysis of bat genomes provides insight into the evolution of flight and immunity.</title>
        <authorList>
            <person name="Zhang G."/>
            <person name="Cowled C."/>
            <person name="Shi Z."/>
            <person name="Huang Z."/>
            <person name="Bishop-Lilly K.A."/>
            <person name="Fang X."/>
            <person name="Wynne J.W."/>
            <person name="Xiong Z."/>
            <person name="Baker M.L."/>
            <person name="Zhao W."/>
            <person name="Tachedjian M."/>
            <person name="Zhu Y."/>
            <person name="Zhou P."/>
            <person name="Jiang X."/>
            <person name="Ng J."/>
            <person name="Yang L."/>
            <person name="Wu L."/>
            <person name="Xiao J."/>
            <person name="Feng Y."/>
            <person name="Chen Y."/>
            <person name="Sun X."/>
            <person name="Zhang Y."/>
            <person name="Marsh G.A."/>
            <person name="Crameri G."/>
            <person name="Broder C.C."/>
            <person name="Frey K.G."/>
            <person name="Wang L.F."/>
            <person name="Wang J."/>
        </authorList>
    </citation>
    <scope>NUCLEOTIDE SEQUENCE [LARGE SCALE GENOMIC DNA]</scope>
</reference>
<keyword evidence="13 27" id="KW-1133">Transmembrane helix</keyword>
<dbReference type="FunFam" id="1.10.510.10:FF:000089">
    <property type="entry name" value="Tyrosine-protein kinase receptor TYRO3"/>
    <property type="match status" value="1"/>
</dbReference>
<keyword evidence="17" id="KW-0675">Receptor</keyword>
<dbReference type="PROSITE" id="PS00109">
    <property type="entry name" value="PROTEIN_KINASE_TYR"/>
    <property type="match status" value="1"/>
</dbReference>
<keyword evidence="32" id="KW-1185">Reference proteome</keyword>
<evidence type="ECO:0000256" key="12">
    <source>
        <dbReference type="ARBA" id="ARBA00022840"/>
    </source>
</evidence>
<evidence type="ECO:0000256" key="17">
    <source>
        <dbReference type="ARBA" id="ARBA00023170"/>
    </source>
</evidence>
<dbReference type="GO" id="GO:0007169">
    <property type="term" value="P:cell surface receptor protein tyrosine kinase signaling pathway"/>
    <property type="evidence" value="ECO:0007669"/>
    <property type="project" value="TreeGrafter"/>
</dbReference>
<dbReference type="Gene3D" id="1.10.510.10">
    <property type="entry name" value="Transferase(Phosphotransferase) domain 1"/>
    <property type="match status" value="1"/>
</dbReference>
<dbReference type="InterPro" id="IPR020635">
    <property type="entry name" value="Tyr_kinase_cat_dom"/>
</dbReference>
<feature type="compositionally biased region" description="Acidic residues" evidence="26">
    <location>
        <begin position="1007"/>
        <end position="1018"/>
    </location>
</feature>
<keyword evidence="14 27" id="KW-0472">Membrane</keyword>
<evidence type="ECO:0000259" key="30">
    <source>
        <dbReference type="PROSITE" id="PS50853"/>
    </source>
</evidence>
<comment type="catalytic activity">
    <reaction evidence="20">
        <text>L-tyrosyl-[protein] + ATP = O-phospho-L-tyrosyl-[protein] + ADP + H(+)</text>
        <dbReference type="Rhea" id="RHEA:10596"/>
        <dbReference type="Rhea" id="RHEA-COMP:10136"/>
        <dbReference type="Rhea" id="RHEA-COMP:20101"/>
        <dbReference type="ChEBI" id="CHEBI:15378"/>
        <dbReference type="ChEBI" id="CHEBI:30616"/>
        <dbReference type="ChEBI" id="CHEBI:46858"/>
        <dbReference type="ChEBI" id="CHEBI:61978"/>
        <dbReference type="ChEBI" id="CHEBI:456216"/>
        <dbReference type="EC" id="2.7.10.1"/>
    </reaction>
</comment>
<evidence type="ECO:0000256" key="7">
    <source>
        <dbReference type="ARBA" id="ARBA00022692"/>
    </source>
</evidence>
<dbReference type="Proteomes" id="UP000010552">
    <property type="component" value="Unassembled WGS sequence"/>
</dbReference>
<evidence type="ECO:0000313" key="31">
    <source>
        <dbReference type="EMBL" id="ELK14839.1"/>
    </source>
</evidence>
<evidence type="ECO:0000256" key="15">
    <source>
        <dbReference type="ARBA" id="ARBA00023137"/>
    </source>
</evidence>
<feature type="domain" description="Protein kinase" evidence="28">
    <location>
        <begin position="606"/>
        <end position="877"/>
    </location>
</feature>
<evidence type="ECO:0000256" key="24">
    <source>
        <dbReference type="ARBA" id="ARBA00082356"/>
    </source>
</evidence>
<dbReference type="GO" id="GO:0006909">
    <property type="term" value="P:phagocytosis"/>
    <property type="evidence" value="ECO:0007669"/>
    <property type="project" value="TreeGrafter"/>
</dbReference>
<sequence length="1018" mass="111745">MAPMPRWAICSLSPRTYTFISLGQQSPALHTVTKPLLDVRLTIPASDRETTGPAGSVGGAGQVVPLNTSLCFPQSITSVRRSDNGSYICKTKIENDEIVSDPIYIEVQAVASPAHRDQATFGREVNHPSKRPFLAAMAPMPRITSVRRSDNGSYICKTKIENDEIVSDPIYIEVQGKFNCITSVRRSDNGSYICKTKIENDEIVSDPIYIEVQGLPHFTRQPESLNVTKNTPFNLTCQAVGPPEPVSIFWVQNSSRVNERPEKSPSILTVPGLAETAVFSCEAHNDKGLTVSRGVQVNIKALPAPPAQVSIHYQSAHAVLISWVPGFDGYSPLSSCRVQVAEADALSNGSVMIFNASASPPLYRVEQLRALANYSISVSCRNEVGWSAPSPWVQASTTEGAPSAAPLNVTVLLNESGDKVEVQWVPPPIERQEGTLVGYRLSHVWQSTHISKELSEDIGQHGSHAELPVQVRNATCTVRVAAITSGGVGPFSAPVKVFVPTAGWVDYAPSSTPAPGSADPVLIVLGCFCGFVLIGLVLYVSLAIRKRIRETRFGNAFPGEHLELVVNYTAKRSFCRHAVDLTLRGLGVSEDLQRKLEDVVIDRKLLTLGKILGEGEFGSVMEGDLDQQDGTSQKVAVKTMKLDSFSQREIEEFLSEAACMKDFRHPNVIRLLGVCIEMGSQGTPKPMVVLPFMKYGDLHTYLLYSRLDTGPKHIPVQTLLKFMVDIAQGMEYLSDRNFLHRDLAARNCMLRDDMAVCVADFGLSKKIYSGDYYRQGRIAKMPVKWIAIESLADRVYTSKSDVWAFGVTMWEIATRGMTPYPGVQNHEIYEYLLHGHRLKQPEDCLDELYDIMHSCWRAEPLDRPTFSVLRLQLEKLLESLPEVRDGAEVIYINTQFPECGEGPADSPPLAQQSLVLDPNSVLASCAPSTAISMVTAQVHEDRPHEGRYILNGASKDWEDVAPATPATGMAGNSGLVREDTRVRSQASWSQPSTLPLGGPPPDKLLFTDDDSEDSEVLV</sequence>
<accession>L5KTQ0</accession>
<keyword evidence="8" id="KW-0732">Signal</keyword>
<dbReference type="PRINTS" id="PR00109">
    <property type="entry name" value="TYRKINASE"/>
</dbReference>
<keyword evidence="12 25" id="KW-0067">ATP-binding</keyword>
<evidence type="ECO:0000256" key="11">
    <source>
        <dbReference type="ARBA" id="ARBA00022777"/>
    </source>
</evidence>
<evidence type="ECO:0000256" key="4">
    <source>
        <dbReference type="ARBA" id="ARBA00022475"/>
    </source>
</evidence>
<dbReference type="SUPFAM" id="SSF56112">
    <property type="entry name" value="Protein kinase-like (PK-like)"/>
    <property type="match status" value="1"/>
</dbReference>
<comment type="similarity">
    <text evidence="2">Belongs to the protein kinase superfamily. CAMK Ser/Thr protein kinase family.</text>
</comment>
<dbReference type="Pfam" id="PF13927">
    <property type="entry name" value="Ig_3"/>
    <property type="match status" value="1"/>
</dbReference>
<dbReference type="InterPro" id="IPR036116">
    <property type="entry name" value="FN3_sf"/>
</dbReference>
<dbReference type="InterPro" id="IPR007110">
    <property type="entry name" value="Ig-like_dom"/>
</dbReference>
<comment type="subcellular location">
    <subcellularLocation>
        <location evidence="1">Cell membrane</location>
        <topology evidence="1">Single-pass type I membrane protein</topology>
    </subcellularLocation>
</comment>
<evidence type="ECO:0000256" key="3">
    <source>
        <dbReference type="ARBA" id="ARBA00011902"/>
    </source>
</evidence>
<feature type="domain" description="Fibronectin type-III" evidence="30">
    <location>
        <begin position="305"/>
        <end position="400"/>
    </location>
</feature>
<dbReference type="STRING" id="9402.L5KTQ0"/>
<dbReference type="Gene3D" id="2.60.40.10">
    <property type="entry name" value="Immunoglobulins"/>
    <property type="match status" value="3"/>
</dbReference>
<evidence type="ECO:0000256" key="27">
    <source>
        <dbReference type="SAM" id="Phobius"/>
    </source>
</evidence>
<dbReference type="InterPro" id="IPR013783">
    <property type="entry name" value="Ig-like_fold"/>
</dbReference>
<dbReference type="InterPro" id="IPR036179">
    <property type="entry name" value="Ig-like_dom_sf"/>
</dbReference>
<keyword evidence="11 31" id="KW-0418">Kinase</keyword>
<feature type="binding site" evidence="25">
    <location>
        <position position="638"/>
    </location>
    <ligand>
        <name>ATP</name>
        <dbReference type="ChEBI" id="CHEBI:30616"/>
    </ligand>
</feature>
<keyword evidence="19" id="KW-0393">Immunoglobulin domain</keyword>
<evidence type="ECO:0000256" key="1">
    <source>
        <dbReference type="ARBA" id="ARBA00004251"/>
    </source>
</evidence>
<dbReference type="InterPro" id="IPR003599">
    <property type="entry name" value="Ig_sub"/>
</dbReference>
<evidence type="ECO:0000256" key="9">
    <source>
        <dbReference type="ARBA" id="ARBA00022737"/>
    </source>
</evidence>
<dbReference type="Gene3D" id="3.30.200.20">
    <property type="entry name" value="Phosphorylase Kinase, domain 1"/>
    <property type="match status" value="1"/>
</dbReference>
<dbReference type="InterPro" id="IPR003961">
    <property type="entry name" value="FN3_dom"/>
</dbReference>
<keyword evidence="18" id="KW-0325">Glycoprotein</keyword>
<dbReference type="GO" id="GO:0005886">
    <property type="term" value="C:plasma membrane"/>
    <property type="evidence" value="ECO:0007669"/>
    <property type="project" value="UniProtKB-SubCell"/>
</dbReference>
<organism evidence="31 32">
    <name type="scientific">Pteropus alecto</name>
    <name type="common">Black flying fox</name>
    <dbReference type="NCBI Taxonomy" id="9402"/>
    <lineage>
        <taxon>Eukaryota</taxon>
        <taxon>Metazoa</taxon>
        <taxon>Chordata</taxon>
        <taxon>Craniata</taxon>
        <taxon>Vertebrata</taxon>
        <taxon>Euteleostomi</taxon>
        <taxon>Mammalia</taxon>
        <taxon>Eutheria</taxon>
        <taxon>Laurasiatheria</taxon>
        <taxon>Chiroptera</taxon>
        <taxon>Yinpterochiroptera</taxon>
        <taxon>Pteropodoidea</taxon>
        <taxon>Pteropodidae</taxon>
        <taxon>Pteropodinae</taxon>
        <taxon>Pteropus</taxon>
    </lineage>
</organism>
<dbReference type="PROSITE" id="PS00107">
    <property type="entry name" value="PROTEIN_KINASE_ATP"/>
    <property type="match status" value="1"/>
</dbReference>
<comment type="subunit">
    <text evidence="21">Interacts (upon activation) with TNK2; stimulates TNK2 autophosphorylation. Interacts (via N-terminus) with extracellular ligands LGALS3, TUB, TULP1 and GAS6. Interacts with VAV1 in a phosphotyrosine-independent manner. Interacts with TIMD4; this interaction enhances TIMD4-mediated efferocytosis.</text>
</comment>
<evidence type="ECO:0000256" key="13">
    <source>
        <dbReference type="ARBA" id="ARBA00022989"/>
    </source>
</evidence>
<dbReference type="FunFam" id="2.60.40.10:FF:001050">
    <property type="entry name" value="MER proto-oncogene, tyrosine kinase"/>
    <property type="match status" value="1"/>
</dbReference>
<dbReference type="GO" id="GO:0004714">
    <property type="term" value="F:transmembrane receptor protein tyrosine kinase activity"/>
    <property type="evidence" value="ECO:0007669"/>
    <property type="project" value="UniProtKB-EC"/>
</dbReference>
<evidence type="ECO:0000256" key="8">
    <source>
        <dbReference type="ARBA" id="ARBA00022729"/>
    </source>
</evidence>
<proteinExistence type="inferred from homology"/>
<evidence type="ECO:0000256" key="5">
    <source>
        <dbReference type="ARBA" id="ARBA00022553"/>
    </source>
</evidence>
<evidence type="ECO:0000259" key="28">
    <source>
        <dbReference type="PROSITE" id="PS50011"/>
    </source>
</evidence>
<evidence type="ECO:0000313" key="32">
    <source>
        <dbReference type="Proteomes" id="UP000010552"/>
    </source>
</evidence>
<dbReference type="Pfam" id="PF07714">
    <property type="entry name" value="PK_Tyr_Ser-Thr"/>
    <property type="match status" value="1"/>
</dbReference>
<dbReference type="FunFam" id="3.30.200.20:FF:000111">
    <property type="entry name" value="Tyrosine-protein kinase receptor TYRO3"/>
    <property type="match status" value="1"/>
</dbReference>
<dbReference type="SMART" id="SM00060">
    <property type="entry name" value="FN3"/>
    <property type="match status" value="2"/>
</dbReference>
<dbReference type="PANTHER" id="PTHR24416">
    <property type="entry name" value="TYROSINE-PROTEIN KINASE RECEPTOR"/>
    <property type="match status" value="1"/>
</dbReference>
<dbReference type="PROSITE" id="PS50853">
    <property type="entry name" value="FN3"/>
    <property type="match status" value="2"/>
</dbReference>
<dbReference type="CDD" id="cd00063">
    <property type="entry name" value="FN3"/>
    <property type="match status" value="2"/>
</dbReference>
<dbReference type="SMART" id="SM00219">
    <property type="entry name" value="TyrKc"/>
    <property type="match status" value="1"/>
</dbReference>
<keyword evidence="6" id="KW-0808">Transferase</keyword>
<evidence type="ECO:0000256" key="14">
    <source>
        <dbReference type="ARBA" id="ARBA00023136"/>
    </source>
</evidence>
<dbReference type="PROSITE" id="PS50011">
    <property type="entry name" value="PROTEIN_KINASE_DOM"/>
    <property type="match status" value="1"/>
</dbReference>
<name>L5KTQ0_PTEAL</name>
<dbReference type="EMBL" id="KB030557">
    <property type="protein sequence ID" value="ELK14839.1"/>
    <property type="molecule type" value="Genomic_DNA"/>
</dbReference>
<dbReference type="AlphaFoldDB" id="L5KTQ0"/>
<evidence type="ECO:0000256" key="23">
    <source>
        <dbReference type="ARBA" id="ARBA00077110"/>
    </source>
</evidence>
<evidence type="ECO:0000256" key="19">
    <source>
        <dbReference type="ARBA" id="ARBA00023319"/>
    </source>
</evidence>
<protein>
    <recommendedName>
        <fullName evidence="22">Tyrosine-protein kinase Mer</fullName>
        <ecNumber evidence="3">2.7.10.1</ecNumber>
    </recommendedName>
    <alternativeName>
        <fullName evidence="23">Proto-oncogene c-Mer</fullName>
    </alternativeName>
    <alternativeName>
        <fullName evidence="24">Receptor tyrosine kinase MerTK</fullName>
    </alternativeName>
</protein>
<keyword evidence="4" id="KW-1003">Cell membrane</keyword>
<evidence type="ECO:0000256" key="18">
    <source>
        <dbReference type="ARBA" id="ARBA00023180"/>
    </source>
</evidence>
<dbReference type="InterPro" id="IPR011009">
    <property type="entry name" value="Kinase-like_dom_sf"/>
</dbReference>
<keyword evidence="5" id="KW-0597">Phosphoprotein</keyword>
<dbReference type="InterPro" id="IPR017441">
    <property type="entry name" value="Protein_kinase_ATP_BS"/>
</dbReference>
<feature type="transmembrane region" description="Helical" evidence="27">
    <location>
        <begin position="521"/>
        <end position="542"/>
    </location>
</feature>
<keyword evidence="10 25" id="KW-0547">Nucleotide-binding</keyword>
<evidence type="ECO:0000256" key="25">
    <source>
        <dbReference type="PROSITE-ProRule" id="PRU10141"/>
    </source>
</evidence>
<dbReference type="Pfam" id="PF00041">
    <property type="entry name" value="fn3"/>
    <property type="match status" value="1"/>
</dbReference>
<dbReference type="InterPro" id="IPR050122">
    <property type="entry name" value="RTK"/>
</dbReference>
<feature type="region of interest" description="Disordered" evidence="26">
    <location>
        <begin position="964"/>
        <end position="1018"/>
    </location>
</feature>
<evidence type="ECO:0000256" key="22">
    <source>
        <dbReference type="ARBA" id="ARBA00070212"/>
    </source>
</evidence>
<keyword evidence="15" id="KW-0829">Tyrosine-protein kinase</keyword>
<evidence type="ECO:0000256" key="21">
    <source>
        <dbReference type="ARBA" id="ARBA00066004"/>
    </source>
</evidence>
<evidence type="ECO:0000256" key="16">
    <source>
        <dbReference type="ARBA" id="ARBA00023157"/>
    </source>
</evidence>
<evidence type="ECO:0000259" key="29">
    <source>
        <dbReference type="PROSITE" id="PS50835"/>
    </source>
</evidence>
<evidence type="ECO:0000256" key="2">
    <source>
        <dbReference type="ARBA" id="ARBA00006692"/>
    </source>
</evidence>
<evidence type="ECO:0000256" key="6">
    <source>
        <dbReference type="ARBA" id="ARBA00022679"/>
    </source>
</evidence>
<gene>
    <name evidence="31" type="ORF">PAL_GLEAN10005638</name>
</gene>
<dbReference type="CDD" id="cd05749">
    <property type="entry name" value="IgI_2_Axl_Tyro3_like"/>
    <property type="match status" value="1"/>
</dbReference>
<dbReference type="SMART" id="SM00409">
    <property type="entry name" value="IG"/>
    <property type="match status" value="3"/>
</dbReference>
<dbReference type="EC" id="2.7.10.1" evidence="3"/>
<dbReference type="GO" id="GO:0016477">
    <property type="term" value="P:cell migration"/>
    <property type="evidence" value="ECO:0007669"/>
    <property type="project" value="TreeGrafter"/>
</dbReference>
<dbReference type="InterPro" id="IPR008266">
    <property type="entry name" value="Tyr_kinase_AS"/>
</dbReference>
<evidence type="ECO:0000256" key="20">
    <source>
        <dbReference type="ARBA" id="ARBA00051243"/>
    </source>
</evidence>
<dbReference type="InterPro" id="IPR000719">
    <property type="entry name" value="Prot_kinase_dom"/>
</dbReference>
<keyword evidence="9" id="KW-0677">Repeat</keyword>
<dbReference type="FunFam" id="2.60.40.10:FF:000296">
    <property type="entry name" value="Tyrosine-protein kinase receptor TYRO3"/>
    <property type="match status" value="1"/>
</dbReference>
<dbReference type="SUPFAM" id="SSF49265">
    <property type="entry name" value="Fibronectin type III"/>
    <property type="match status" value="1"/>
</dbReference>
<evidence type="ECO:0000256" key="10">
    <source>
        <dbReference type="ARBA" id="ARBA00022741"/>
    </source>
</evidence>
<dbReference type="FunCoup" id="L5KTQ0">
    <property type="interactions" value="239"/>
</dbReference>
<keyword evidence="7 27" id="KW-0812">Transmembrane</keyword>
<dbReference type="InParanoid" id="L5KTQ0"/>
<dbReference type="SUPFAM" id="SSF48726">
    <property type="entry name" value="Immunoglobulin"/>
    <property type="match status" value="1"/>
</dbReference>
<keyword evidence="16" id="KW-1015">Disulfide bond</keyword>
<feature type="domain" description="Ig-like" evidence="29">
    <location>
        <begin position="216"/>
        <end position="292"/>
    </location>
</feature>
<dbReference type="PANTHER" id="PTHR24416:SF257">
    <property type="entry name" value="TYROSINE-PROTEIN KINASE MER"/>
    <property type="match status" value="1"/>
</dbReference>